<evidence type="ECO:0000313" key="1">
    <source>
        <dbReference type="EMBL" id="CAG8685443.1"/>
    </source>
</evidence>
<dbReference type="PROSITE" id="PS51450">
    <property type="entry name" value="LRR"/>
    <property type="match status" value="1"/>
</dbReference>
<proteinExistence type="predicted"/>
<dbReference type="SUPFAM" id="SSF52058">
    <property type="entry name" value="L domain-like"/>
    <property type="match status" value="1"/>
</dbReference>
<name>A0A9N9EPC0_9GLOM</name>
<evidence type="ECO:0000313" key="2">
    <source>
        <dbReference type="Proteomes" id="UP000789759"/>
    </source>
</evidence>
<organism evidence="1 2">
    <name type="scientific">Cetraspora pellucida</name>
    <dbReference type="NCBI Taxonomy" id="1433469"/>
    <lineage>
        <taxon>Eukaryota</taxon>
        <taxon>Fungi</taxon>
        <taxon>Fungi incertae sedis</taxon>
        <taxon>Mucoromycota</taxon>
        <taxon>Glomeromycotina</taxon>
        <taxon>Glomeromycetes</taxon>
        <taxon>Diversisporales</taxon>
        <taxon>Gigasporaceae</taxon>
        <taxon>Cetraspora</taxon>
    </lineage>
</organism>
<dbReference type="EMBL" id="CAJVQA010009477">
    <property type="protein sequence ID" value="CAG8685443.1"/>
    <property type="molecule type" value="Genomic_DNA"/>
</dbReference>
<keyword evidence="2" id="KW-1185">Reference proteome</keyword>
<dbReference type="AlphaFoldDB" id="A0A9N9EPC0"/>
<dbReference type="OrthoDB" id="204638at2759"/>
<dbReference type="InterPro" id="IPR032675">
    <property type="entry name" value="LRR_dom_sf"/>
</dbReference>
<gene>
    <name evidence="1" type="ORF">CPELLU_LOCUS11041</name>
</gene>
<accession>A0A9N9EPC0</accession>
<protein>
    <submittedName>
        <fullName evidence="1">7173_t:CDS:1</fullName>
    </submittedName>
</protein>
<reference evidence="1" key="1">
    <citation type="submission" date="2021-06" db="EMBL/GenBank/DDBJ databases">
        <authorList>
            <person name="Kallberg Y."/>
            <person name="Tangrot J."/>
            <person name="Rosling A."/>
        </authorList>
    </citation>
    <scope>NUCLEOTIDE SEQUENCE</scope>
    <source>
        <strain evidence="1">FL966</strain>
    </source>
</reference>
<sequence length="190" mass="21026">MVNGQQYIDENYPITSRGNITELDLSNKNLEGTITFNNSGFINLLKLNLSSNMITNIHYELPSILQIDVSHNFLSNTRSYSSSTIRKLNCSFNKITVYNLNAPNLTHFDCSNNLVSSLDISSNVLEELICSRNPITLVPLNITSKLTSFDCVGIQFNKTSTILTSSPISPTSPNSFNTSPNSFDNFSLVA</sequence>
<comment type="caution">
    <text evidence="1">The sequence shown here is derived from an EMBL/GenBank/DDBJ whole genome shotgun (WGS) entry which is preliminary data.</text>
</comment>
<dbReference type="InterPro" id="IPR001611">
    <property type="entry name" value="Leu-rich_rpt"/>
</dbReference>
<dbReference type="Proteomes" id="UP000789759">
    <property type="component" value="Unassembled WGS sequence"/>
</dbReference>
<dbReference type="Gene3D" id="3.80.10.10">
    <property type="entry name" value="Ribonuclease Inhibitor"/>
    <property type="match status" value="1"/>
</dbReference>